<evidence type="ECO:0000313" key="3">
    <source>
        <dbReference type="EMBL" id="KAF6723171.1"/>
    </source>
</evidence>
<protein>
    <recommendedName>
        <fullName evidence="5">Secreted protein</fullName>
    </recommendedName>
</protein>
<feature type="signal peptide" evidence="2">
    <location>
        <begin position="1"/>
        <end position="19"/>
    </location>
</feature>
<evidence type="ECO:0000256" key="1">
    <source>
        <dbReference type="SAM" id="MobiDB-lite"/>
    </source>
</evidence>
<name>A0A834F6B4_ORYME</name>
<dbReference type="EMBL" id="WKFB01000437">
    <property type="protein sequence ID" value="KAF6723171.1"/>
    <property type="molecule type" value="Genomic_DNA"/>
</dbReference>
<proteinExistence type="predicted"/>
<sequence>MSFWRRVRLWMTACAPVDARFLTYADSRSSDIKRAEERRRRLFPLALDCDAPAPGTPVSHEPRGRRPGDTLGGWLRGVVGNRRAARLKMNGSESFGILAK</sequence>
<evidence type="ECO:0008006" key="5">
    <source>
        <dbReference type="Google" id="ProtNLM"/>
    </source>
</evidence>
<dbReference type="AlphaFoldDB" id="A0A834F6B4"/>
<keyword evidence="2" id="KW-0732">Signal</keyword>
<evidence type="ECO:0000313" key="4">
    <source>
        <dbReference type="Proteomes" id="UP000646548"/>
    </source>
</evidence>
<feature type="region of interest" description="Disordered" evidence="1">
    <location>
        <begin position="51"/>
        <end position="72"/>
    </location>
</feature>
<accession>A0A834F6B4</accession>
<comment type="caution">
    <text evidence="3">The sequence shown here is derived from an EMBL/GenBank/DDBJ whole genome shotgun (WGS) entry which is preliminary data.</text>
</comment>
<feature type="chain" id="PRO_5032715806" description="Secreted protein" evidence="2">
    <location>
        <begin position="20"/>
        <end position="100"/>
    </location>
</feature>
<organism evidence="3 4">
    <name type="scientific">Oryzias melastigma</name>
    <name type="common">Marine medaka</name>
    <dbReference type="NCBI Taxonomy" id="30732"/>
    <lineage>
        <taxon>Eukaryota</taxon>
        <taxon>Metazoa</taxon>
        <taxon>Chordata</taxon>
        <taxon>Craniata</taxon>
        <taxon>Vertebrata</taxon>
        <taxon>Euteleostomi</taxon>
        <taxon>Actinopterygii</taxon>
        <taxon>Neopterygii</taxon>
        <taxon>Teleostei</taxon>
        <taxon>Neoteleostei</taxon>
        <taxon>Acanthomorphata</taxon>
        <taxon>Ovalentaria</taxon>
        <taxon>Atherinomorphae</taxon>
        <taxon>Beloniformes</taxon>
        <taxon>Adrianichthyidae</taxon>
        <taxon>Oryziinae</taxon>
        <taxon>Oryzias</taxon>
    </lineage>
</organism>
<reference evidence="3" key="1">
    <citation type="journal article" name="BMC Genomics">
        <title>Long-read sequencing and de novo genome assembly of marine medaka (Oryzias melastigma).</title>
        <authorList>
            <person name="Liang P."/>
            <person name="Saqib H.S.A."/>
            <person name="Ni X."/>
            <person name="Shen Y."/>
        </authorList>
    </citation>
    <scope>NUCLEOTIDE SEQUENCE</scope>
    <source>
        <strain evidence="3">Bigg-433</strain>
    </source>
</reference>
<gene>
    <name evidence="3" type="ORF">FQA47_003957</name>
</gene>
<evidence type="ECO:0000256" key="2">
    <source>
        <dbReference type="SAM" id="SignalP"/>
    </source>
</evidence>
<dbReference type="Proteomes" id="UP000646548">
    <property type="component" value="Unassembled WGS sequence"/>
</dbReference>